<dbReference type="SUPFAM" id="SSF46689">
    <property type="entry name" value="Homeodomain-like"/>
    <property type="match status" value="2"/>
</dbReference>
<feature type="domain" description="Myb-like" evidence="8">
    <location>
        <begin position="41"/>
        <end position="92"/>
    </location>
</feature>
<dbReference type="EMBL" id="QPKB01000002">
    <property type="protein sequence ID" value="RWR77362.1"/>
    <property type="molecule type" value="Genomic_DNA"/>
</dbReference>
<keyword evidence="4" id="KW-0238">DNA-binding</keyword>
<dbReference type="InterPro" id="IPR017930">
    <property type="entry name" value="Myb_dom"/>
</dbReference>
<evidence type="ECO:0000256" key="4">
    <source>
        <dbReference type="ARBA" id="ARBA00023125"/>
    </source>
</evidence>
<keyword evidence="2" id="KW-0677">Repeat</keyword>
<feature type="compositionally biased region" description="Basic and acidic residues" evidence="7">
    <location>
        <begin position="688"/>
        <end position="702"/>
    </location>
</feature>
<dbReference type="InterPro" id="IPR001005">
    <property type="entry name" value="SANT/Myb"/>
</dbReference>
<dbReference type="CDD" id="cd00167">
    <property type="entry name" value="SANT"/>
    <property type="match status" value="3"/>
</dbReference>
<dbReference type="PANTHER" id="PTHR45614:SF123">
    <property type="entry name" value="MYB DNA-BINDING DOMAIN SUPERFAMILY PROTEIN-RELATED"/>
    <property type="match status" value="1"/>
</dbReference>
<keyword evidence="6" id="KW-0539">Nucleus</keyword>
<feature type="region of interest" description="Disordered" evidence="7">
    <location>
        <begin position="686"/>
        <end position="707"/>
    </location>
</feature>
<dbReference type="PROSITE" id="PS50090">
    <property type="entry name" value="MYB_LIKE"/>
    <property type="match status" value="3"/>
</dbReference>
<dbReference type="STRING" id="337451.A0A443NFP6"/>
<feature type="region of interest" description="Disordered" evidence="7">
    <location>
        <begin position="19"/>
        <end position="49"/>
    </location>
</feature>
<dbReference type="OrthoDB" id="2143914at2759"/>
<feature type="region of interest" description="Disordered" evidence="7">
    <location>
        <begin position="1020"/>
        <end position="1056"/>
    </location>
</feature>
<dbReference type="Proteomes" id="UP000283530">
    <property type="component" value="Unassembled WGS sequence"/>
</dbReference>
<evidence type="ECO:0000259" key="9">
    <source>
        <dbReference type="PROSITE" id="PS51294"/>
    </source>
</evidence>
<dbReference type="Pfam" id="PF00249">
    <property type="entry name" value="Myb_DNA-binding"/>
    <property type="match status" value="1"/>
</dbReference>
<evidence type="ECO:0000256" key="2">
    <source>
        <dbReference type="ARBA" id="ARBA00022737"/>
    </source>
</evidence>
<comment type="subcellular location">
    <subcellularLocation>
        <location evidence="1">Nucleus</location>
    </subcellularLocation>
</comment>
<dbReference type="PROSITE" id="PS51294">
    <property type="entry name" value="HTH_MYB"/>
    <property type="match status" value="3"/>
</dbReference>
<evidence type="ECO:0000256" key="7">
    <source>
        <dbReference type="SAM" id="MobiDB-lite"/>
    </source>
</evidence>
<evidence type="ECO:0000256" key="3">
    <source>
        <dbReference type="ARBA" id="ARBA00023015"/>
    </source>
</evidence>
<keyword evidence="3" id="KW-0805">Transcription regulation</keyword>
<dbReference type="FunFam" id="1.10.10.60:FF:000324">
    <property type="entry name" value="Transcription factor MYB3R-2"/>
    <property type="match status" value="1"/>
</dbReference>
<comment type="caution">
    <text evidence="10">The sequence shown here is derived from an EMBL/GenBank/DDBJ whole genome shotgun (WGS) entry which is preliminary data.</text>
</comment>
<gene>
    <name evidence="10" type="ORF">CKAN_00584300</name>
</gene>
<evidence type="ECO:0000256" key="6">
    <source>
        <dbReference type="ARBA" id="ARBA00023242"/>
    </source>
</evidence>
<feature type="compositionally biased region" description="Basic and acidic residues" evidence="7">
    <location>
        <begin position="753"/>
        <end position="766"/>
    </location>
</feature>
<evidence type="ECO:0000256" key="1">
    <source>
        <dbReference type="ARBA" id="ARBA00004123"/>
    </source>
</evidence>
<reference evidence="10 11" key="1">
    <citation type="journal article" date="2019" name="Nat. Plants">
        <title>Stout camphor tree genome fills gaps in understanding of flowering plant genome evolution.</title>
        <authorList>
            <person name="Chaw S.M."/>
            <person name="Liu Y.C."/>
            <person name="Wu Y.W."/>
            <person name="Wang H.Y."/>
            <person name="Lin C.I."/>
            <person name="Wu C.S."/>
            <person name="Ke H.M."/>
            <person name="Chang L.Y."/>
            <person name="Hsu C.Y."/>
            <person name="Yang H.T."/>
            <person name="Sudianto E."/>
            <person name="Hsu M.H."/>
            <person name="Wu K.P."/>
            <person name="Wang L.N."/>
            <person name="Leebens-Mack J.H."/>
            <person name="Tsai I.J."/>
        </authorList>
    </citation>
    <scope>NUCLEOTIDE SEQUENCE [LARGE SCALE GENOMIC DNA]</scope>
    <source>
        <strain evidence="11">cv. Chaw 1501</strain>
        <tissue evidence="10">Young leaves</tissue>
    </source>
</reference>
<dbReference type="InterPro" id="IPR050560">
    <property type="entry name" value="MYB_TF"/>
</dbReference>
<name>A0A443NFP6_9MAGN</name>
<feature type="compositionally biased region" description="Polar residues" evidence="7">
    <location>
        <begin position="38"/>
        <end position="48"/>
    </location>
</feature>
<keyword evidence="5" id="KW-0804">Transcription</keyword>
<organism evidence="10 11">
    <name type="scientific">Cinnamomum micranthum f. kanehirae</name>
    <dbReference type="NCBI Taxonomy" id="337451"/>
    <lineage>
        <taxon>Eukaryota</taxon>
        <taxon>Viridiplantae</taxon>
        <taxon>Streptophyta</taxon>
        <taxon>Embryophyta</taxon>
        <taxon>Tracheophyta</taxon>
        <taxon>Spermatophyta</taxon>
        <taxon>Magnoliopsida</taxon>
        <taxon>Magnoliidae</taxon>
        <taxon>Laurales</taxon>
        <taxon>Lauraceae</taxon>
        <taxon>Cinnamomum</taxon>
    </lineage>
</organism>
<dbReference type="GO" id="GO:0005634">
    <property type="term" value="C:nucleus"/>
    <property type="evidence" value="ECO:0007669"/>
    <property type="project" value="UniProtKB-SubCell"/>
</dbReference>
<dbReference type="Pfam" id="PF13921">
    <property type="entry name" value="Myb_DNA-bind_6"/>
    <property type="match status" value="1"/>
</dbReference>
<proteinExistence type="predicted"/>
<evidence type="ECO:0000313" key="10">
    <source>
        <dbReference type="EMBL" id="RWR77362.1"/>
    </source>
</evidence>
<feature type="region of interest" description="Disordered" evidence="7">
    <location>
        <begin position="975"/>
        <end position="995"/>
    </location>
</feature>
<dbReference type="GO" id="GO:0000978">
    <property type="term" value="F:RNA polymerase II cis-regulatory region sequence-specific DNA binding"/>
    <property type="evidence" value="ECO:0007669"/>
    <property type="project" value="TreeGrafter"/>
</dbReference>
<evidence type="ECO:0000259" key="8">
    <source>
        <dbReference type="PROSITE" id="PS50090"/>
    </source>
</evidence>
<sequence length="1056" mass="115229">MANEKAVNSRRSIIISSALSDGGGEGFQKPRPLHGRTSGPTRRSTKGQWTAEEDELLSTAVHQFKGRNWKKIAECFKDRTDVQCLHRWQKVLNPELVKGPWSKEEDDIIAEMVGKYGATKWSTIAQALPGRIGKQCRERWHNHLNPSINKQAWTQEEEVALIRAHQIYGNKWAELTKFLPGRTDNAIKNHWNSSVKKKLDSYLASGLLAQFQGPLLVEKPDECISSSSVSKEHDNGDSAFKDGVEIEEISESSLGSVVLGCSQSDCEVANTSPEHEWEEINKVDKAVEKMMQHSHSLLGCKRHCDATNDARCPVQEVACSVVVCVNATDQNLLNECGKSGNRACQLDSYELCDATTSLDAVHESAALLETSKHYTFVAGKTPNLESLLLHDTIESHALLDSTVDGGLVSGGDCIENKLSEAGTCEDFSLGNNVEGSNVIDLDGCAGSLIYHSEIPGSDWANRLDSSSHLYFPFRSSDLSVTSCSQNLFTVESPSLLYPGDVKPLFGSENTGVGDISSGIRDLDLIACSSDSLGYANDPVFSPCRNDRAQGCMPVDPDGENNSLKSIPMEMLGSVTSDAVGSLTLMDGSAFIHVEPPDSGSLFYEPPRFPSLEIPFLSCDLVPSGGEAYSPLGIRQLMMSSMNCSAPYSLWDSPSHDDSPDAILKNAARSFMCTPSILKKRQRDLLSPLREKKSDKKPGKEINQELLSKSSSLDKNDCPCLDIICENGTCKASVPTIEGILSPTHVKNKSVASSKDKENSKHASCDRKDGQLLDGRCFGKSDRSNPQDDMEYGVHGFDAKTMIDSDILIQTVPQPSRVLKEQNMNELLLLSPGQDGSSLKKSLNGHSESSKGDQCFYGFLSSSVGKKKHARHFVSHPLQVTFEKAGSSTDADIENINAFANTPSIKRGIESPSAWKSPWFMNSFLPGQRFETDTTFEDIGYFLSPGDRTYDAIGLMRQLNGHTSAALAEAQEVLASGNPEREAPQKSSDKNSQFSEKELENLISLPRSALSFQTERRVLDFSGCGTPGKGREDRKAPEVGTTVGLSSPSSYLLKGCR</sequence>
<feature type="domain" description="Myb-like" evidence="8">
    <location>
        <begin position="145"/>
        <end position="195"/>
    </location>
</feature>
<feature type="domain" description="HTH myb-type" evidence="9">
    <location>
        <begin position="93"/>
        <end position="148"/>
    </location>
</feature>
<dbReference type="AlphaFoldDB" id="A0A443NFP6"/>
<feature type="domain" description="HTH myb-type" evidence="9">
    <location>
        <begin position="149"/>
        <end position="199"/>
    </location>
</feature>
<dbReference type="FunFam" id="1.10.10.60:FF:000016">
    <property type="entry name" value="Transcriptional activator Myb isoform A"/>
    <property type="match status" value="1"/>
</dbReference>
<accession>A0A443NFP6</accession>
<evidence type="ECO:0000256" key="5">
    <source>
        <dbReference type="ARBA" id="ARBA00023163"/>
    </source>
</evidence>
<dbReference type="PANTHER" id="PTHR45614">
    <property type="entry name" value="MYB PROTEIN-RELATED"/>
    <property type="match status" value="1"/>
</dbReference>
<dbReference type="FunFam" id="1.10.10.60:FF:000010">
    <property type="entry name" value="Transcriptional activator Myb isoform A"/>
    <property type="match status" value="1"/>
</dbReference>
<evidence type="ECO:0000313" key="11">
    <source>
        <dbReference type="Proteomes" id="UP000283530"/>
    </source>
</evidence>
<dbReference type="Gene3D" id="1.10.10.60">
    <property type="entry name" value="Homeodomain-like"/>
    <property type="match status" value="3"/>
</dbReference>
<dbReference type="GO" id="GO:0000981">
    <property type="term" value="F:DNA-binding transcription factor activity, RNA polymerase II-specific"/>
    <property type="evidence" value="ECO:0007669"/>
    <property type="project" value="TreeGrafter"/>
</dbReference>
<dbReference type="SMART" id="SM00717">
    <property type="entry name" value="SANT"/>
    <property type="match status" value="3"/>
</dbReference>
<feature type="domain" description="HTH myb-type" evidence="9">
    <location>
        <begin position="41"/>
        <end position="92"/>
    </location>
</feature>
<dbReference type="InterPro" id="IPR009057">
    <property type="entry name" value="Homeodomain-like_sf"/>
</dbReference>
<feature type="compositionally biased region" description="Basic and acidic residues" evidence="7">
    <location>
        <begin position="978"/>
        <end position="995"/>
    </location>
</feature>
<feature type="domain" description="Myb-like" evidence="8">
    <location>
        <begin position="93"/>
        <end position="144"/>
    </location>
</feature>
<keyword evidence="11" id="KW-1185">Reference proteome</keyword>
<feature type="region of interest" description="Disordered" evidence="7">
    <location>
        <begin position="746"/>
        <end position="766"/>
    </location>
</feature>
<protein>
    <submittedName>
        <fullName evidence="10">SANT/Myb domain-containing protein</fullName>
    </submittedName>
</protein>